<evidence type="ECO:0000259" key="5">
    <source>
        <dbReference type="PROSITE" id="PS50893"/>
    </source>
</evidence>
<keyword evidence="3" id="KW-0067">ATP-binding</keyword>
<feature type="region of interest" description="Disordered" evidence="4">
    <location>
        <begin position="439"/>
        <end position="525"/>
    </location>
</feature>
<dbReference type="RefSeq" id="WP_286343495.1">
    <property type="nucleotide sequence ID" value="NZ_AP027732.1"/>
</dbReference>
<protein>
    <recommendedName>
        <fullName evidence="5">ABC transporter domain-containing protein</fullName>
    </recommendedName>
</protein>
<dbReference type="InterPro" id="IPR003593">
    <property type="entry name" value="AAA+_ATPase"/>
</dbReference>
<sequence>MTLELRGIGRRFSADARALDDVSLTIRPGEFLAIVGPSGGGKSTLLNTIGLLDVPDEGTFLLEGTDTARLPERERARLRSTTFGFVFQGFHLLDARPAIDSIELGLLYRALPTAERLRRAREALAAVGLAAHAEQRASLLSGGQRQRVAIARALAASARVVVADEPTGNLDSVNGAQVMNALRALHDDGCTIVLVTHDPALAATADRIAHLRDGRIHLLEDLAPKPSESTRITPSDPRSPGEATGSTPAPPGPTPPRGSRVRPRDVLRDAFRTVRSRPGRTTGLVAAVATAVALAIATLGISGSASAQVSDRFDLHVNRDVTVVRDDAALAPVSDPDPDPRDRRHATLRDDTAALLAGTTILAGVDHVGIVYERGTTTIQATPTRPALQAPAVSATGDVRRAARLTIRWTPNRPHRLADGEVLIGGNLAAQLPLGSLAAAPSSTSVGRTSSSRAPSRPRRACRPSWGRSSPAAWRRPPSRLRTARGSCSERALAPPSRWPGRRPPRSTRCSRRHSTSTRPSTRRR</sequence>
<evidence type="ECO:0000256" key="2">
    <source>
        <dbReference type="ARBA" id="ARBA00022741"/>
    </source>
</evidence>
<dbReference type="PROSITE" id="PS50893">
    <property type="entry name" value="ABC_TRANSPORTER_2"/>
    <property type="match status" value="1"/>
</dbReference>
<evidence type="ECO:0000256" key="4">
    <source>
        <dbReference type="SAM" id="MobiDB-lite"/>
    </source>
</evidence>
<feature type="region of interest" description="Disordered" evidence="4">
    <location>
        <begin position="220"/>
        <end position="265"/>
    </location>
</feature>
<dbReference type="InterPro" id="IPR015854">
    <property type="entry name" value="ABC_transpr_LolD-like"/>
</dbReference>
<evidence type="ECO:0000313" key="7">
    <source>
        <dbReference type="Proteomes" id="UP001321486"/>
    </source>
</evidence>
<organism evidence="6 7">
    <name type="scientific">Frondihabitans sucicola</name>
    <dbReference type="NCBI Taxonomy" id="1268041"/>
    <lineage>
        <taxon>Bacteria</taxon>
        <taxon>Bacillati</taxon>
        <taxon>Actinomycetota</taxon>
        <taxon>Actinomycetes</taxon>
        <taxon>Micrococcales</taxon>
        <taxon>Microbacteriaceae</taxon>
        <taxon>Frondihabitans</taxon>
    </lineage>
</organism>
<keyword evidence="2" id="KW-0547">Nucleotide-binding</keyword>
<evidence type="ECO:0000256" key="1">
    <source>
        <dbReference type="ARBA" id="ARBA00022448"/>
    </source>
</evidence>
<evidence type="ECO:0000313" key="6">
    <source>
        <dbReference type="EMBL" id="BDZ50486.1"/>
    </source>
</evidence>
<dbReference type="SUPFAM" id="SSF52540">
    <property type="entry name" value="P-loop containing nucleoside triphosphate hydrolases"/>
    <property type="match status" value="1"/>
</dbReference>
<proteinExistence type="predicted"/>
<dbReference type="InterPro" id="IPR003439">
    <property type="entry name" value="ABC_transporter-like_ATP-bd"/>
</dbReference>
<feature type="compositionally biased region" description="Basic residues" evidence="4">
    <location>
        <begin position="500"/>
        <end position="525"/>
    </location>
</feature>
<dbReference type="Pfam" id="PF00005">
    <property type="entry name" value="ABC_tran"/>
    <property type="match status" value="1"/>
</dbReference>
<keyword evidence="1" id="KW-0813">Transport</keyword>
<reference evidence="7" key="1">
    <citation type="journal article" date="2019" name="Int. J. Syst. Evol. Microbiol.">
        <title>The Global Catalogue of Microorganisms (GCM) 10K type strain sequencing project: providing services to taxonomists for standard genome sequencing and annotation.</title>
        <authorList>
            <consortium name="The Broad Institute Genomics Platform"/>
            <consortium name="The Broad Institute Genome Sequencing Center for Infectious Disease"/>
            <person name="Wu L."/>
            <person name="Ma J."/>
        </authorList>
    </citation>
    <scope>NUCLEOTIDE SEQUENCE [LARGE SCALE GENOMIC DNA]</scope>
    <source>
        <strain evidence="7">NBRC 108728</strain>
    </source>
</reference>
<feature type="domain" description="ABC transporter" evidence="5">
    <location>
        <begin position="3"/>
        <end position="238"/>
    </location>
</feature>
<dbReference type="Proteomes" id="UP001321486">
    <property type="component" value="Chromosome"/>
</dbReference>
<dbReference type="EMBL" id="AP027732">
    <property type="protein sequence ID" value="BDZ50486.1"/>
    <property type="molecule type" value="Genomic_DNA"/>
</dbReference>
<name>A0ABN6XZW7_9MICO</name>
<dbReference type="InterPro" id="IPR017911">
    <property type="entry name" value="MacB-like_ATP-bd"/>
</dbReference>
<dbReference type="CDD" id="cd03255">
    <property type="entry name" value="ABC_MJ0796_LolCDE_FtsE"/>
    <property type="match status" value="1"/>
</dbReference>
<dbReference type="InterPro" id="IPR027417">
    <property type="entry name" value="P-loop_NTPase"/>
</dbReference>
<dbReference type="SMART" id="SM00382">
    <property type="entry name" value="AAA"/>
    <property type="match status" value="1"/>
</dbReference>
<accession>A0ABN6XZW7</accession>
<evidence type="ECO:0000256" key="3">
    <source>
        <dbReference type="ARBA" id="ARBA00022840"/>
    </source>
</evidence>
<keyword evidence="7" id="KW-1185">Reference proteome</keyword>
<dbReference type="PANTHER" id="PTHR24220">
    <property type="entry name" value="IMPORT ATP-BINDING PROTEIN"/>
    <property type="match status" value="1"/>
</dbReference>
<feature type="compositionally biased region" description="Low complexity" evidence="4">
    <location>
        <begin position="442"/>
        <end position="455"/>
    </location>
</feature>
<dbReference type="Gene3D" id="3.40.50.300">
    <property type="entry name" value="P-loop containing nucleotide triphosphate hydrolases"/>
    <property type="match status" value="1"/>
</dbReference>
<dbReference type="PANTHER" id="PTHR24220:SF648">
    <property type="entry name" value="ABC TRANSPORTER ATP-BINDING PROTEIN YTRE"/>
    <property type="match status" value="1"/>
</dbReference>
<dbReference type="PROSITE" id="PS00211">
    <property type="entry name" value="ABC_TRANSPORTER_1"/>
    <property type="match status" value="1"/>
</dbReference>
<gene>
    <name evidence="6" type="ORF">GCM10025867_27270</name>
</gene>
<dbReference type="InterPro" id="IPR017871">
    <property type="entry name" value="ABC_transporter-like_CS"/>
</dbReference>